<dbReference type="EMBL" id="JANCYW010000001">
    <property type="protein sequence ID" value="KAK4534191.1"/>
    <property type="molecule type" value="Genomic_DNA"/>
</dbReference>
<feature type="chain" id="PRO_5043485566" description="Alpha 1,4-glycosyltransferase domain-containing protein" evidence="1">
    <location>
        <begin position="27"/>
        <end position="317"/>
    </location>
</feature>
<keyword evidence="3" id="KW-1185">Reference proteome</keyword>
<evidence type="ECO:0000313" key="2">
    <source>
        <dbReference type="EMBL" id="KAK4534191.1"/>
    </source>
</evidence>
<accession>A0AAV9IQ18</accession>
<dbReference type="Gene3D" id="3.90.550.20">
    <property type="match status" value="1"/>
</dbReference>
<evidence type="ECO:0000256" key="1">
    <source>
        <dbReference type="SAM" id="SignalP"/>
    </source>
</evidence>
<reference evidence="2 3" key="1">
    <citation type="submission" date="2022-07" db="EMBL/GenBank/DDBJ databases">
        <title>Genome-wide signatures of adaptation to extreme environments.</title>
        <authorList>
            <person name="Cho C.H."/>
            <person name="Yoon H.S."/>
        </authorList>
    </citation>
    <scope>NUCLEOTIDE SEQUENCE [LARGE SCALE GENOMIC DNA]</scope>
    <source>
        <strain evidence="2 3">DBV 063 E5</strain>
    </source>
</reference>
<dbReference type="PANTHER" id="PTHR46830">
    <property type="entry name" value="TRANSFERASE, PUTATIVE-RELATED"/>
    <property type="match status" value="1"/>
</dbReference>
<protein>
    <recommendedName>
        <fullName evidence="4">Alpha 1,4-glycosyltransferase domain-containing protein</fullName>
    </recommendedName>
</protein>
<name>A0AAV9IQ18_CYACA</name>
<dbReference type="PANTHER" id="PTHR46830:SF2">
    <property type="entry name" value="ALPHA-1,4-N-ACETYLGLUCOSAMINYLTRANSFERASE"/>
    <property type="match status" value="1"/>
</dbReference>
<organism evidence="2 3">
    <name type="scientific">Cyanidium caldarium</name>
    <name type="common">Red alga</name>
    <dbReference type="NCBI Taxonomy" id="2771"/>
    <lineage>
        <taxon>Eukaryota</taxon>
        <taxon>Rhodophyta</taxon>
        <taxon>Bangiophyceae</taxon>
        <taxon>Cyanidiales</taxon>
        <taxon>Cyanidiaceae</taxon>
        <taxon>Cyanidium</taxon>
    </lineage>
</organism>
<dbReference type="SUPFAM" id="SSF53448">
    <property type="entry name" value="Nucleotide-diphospho-sugar transferases"/>
    <property type="match status" value="1"/>
</dbReference>
<proteinExistence type="predicted"/>
<dbReference type="Proteomes" id="UP001301350">
    <property type="component" value="Unassembled WGS sequence"/>
</dbReference>
<dbReference type="Pfam" id="PF04488">
    <property type="entry name" value="Gly_transf_sug"/>
    <property type="match status" value="1"/>
</dbReference>
<feature type="signal peptide" evidence="1">
    <location>
        <begin position="1"/>
        <end position="26"/>
    </location>
</feature>
<dbReference type="AlphaFoldDB" id="A0AAV9IQ18"/>
<comment type="caution">
    <text evidence="2">The sequence shown here is derived from an EMBL/GenBank/DDBJ whole genome shotgun (WGS) entry which is preliminary data.</text>
</comment>
<dbReference type="InterPro" id="IPR007577">
    <property type="entry name" value="GlycoTrfase_DXD_sugar-bd_CS"/>
</dbReference>
<gene>
    <name evidence="2" type="ORF">CDCA_CDCA01G0216</name>
</gene>
<evidence type="ECO:0000313" key="3">
    <source>
        <dbReference type="Proteomes" id="UP001301350"/>
    </source>
</evidence>
<dbReference type="InterPro" id="IPR029044">
    <property type="entry name" value="Nucleotide-diphossugar_trans"/>
</dbReference>
<evidence type="ECO:0008006" key="4">
    <source>
        <dbReference type="Google" id="ProtNLM"/>
    </source>
</evidence>
<keyword evidence="1" id="KW-0732">Signal</keyword>
<sequence length="317" mass="35908">MKRHRGRIRWGWFVLVSLCIWWCISGGYRGNSETSGHLPPKCSATCLSAPTPRVVHFVFGLDATDEFGFTEYLSVLAARRRCAADTWVLLHLGRSSSTSNRWLTAALQWPRVLARPVRVPRHLGRWPVRHAAHAADWLRLEVLARFGGLYLDADVWVLRDPFDLVDRTGAACGIGVETVEDGGDRTVGLCNAVLWSVLGGCPLLHRWMLAYRSFQPWHWNRFSVVLPWQLAQRWPAEIHQVPARAFFPFSWDALGLRALYGNRSRAAWSRVEAAHAVHLWAHAAQRAGFPVRSLTAQECLRRNTTLHAIARSILSEV</sequence>